<accession>A0ABT0GE30</accession>
<dbReference type="Pfam" id="PF00588">
    <property type="entry name" value="SpoU_methylase"/>
    <property type="match status" value="1"/>
</dbReference>
<sequence>MSPEQPLENLRLVLVGTSHPGNIGSAARAMKAMGLRQMALVAPECDPGHRDAMALAAGADDLIAKAERADDLNPVLADCTLVFGTTARQRGVRMPGLSPREAASRLLAAARAGQRVAVLFGRESSGLNNDELQRCHAAIHIATDPAFSSLNLAAAVQVVAYELRMAELDGAPPATAPDASDPEEGGPEPPATHAELEGLFGHLDRALHAIDFHKGRSPDTVMRRLRRLFFRAAPSEREIRILHGILADAERMARLADAAGGQDRG</sequence>
<dbReference type="GO" id="GO:0008168">
    <property type="term" value="F:methyltransferase activity"/>
    <property type="evidence" value="ECO:0007669"/>
    <property type="project" value="UniProtKB-KW"/>
</dbReference>
<evidence type="ECO:0000313" key="9">
    <source>
        <dbReference type="Proteomes" id="UP001431449"/>
    </source>
</evidence>
<dbReference type="NCBIfam" id="TIGR00050">
    <property type="entry name" value="rRNA_methyl_1"/>
    <property type="match status" value="1"/>
</dbReference>
<reference evidence="8" key="1">
    <citation type="submission" date="2022-04" db="EMBL/GenBank/DDBJ databases">
        <title>Lysobacter sp. CAU 1642 isolated from sea sand.</title>
        <authorList>
            <person name="Kim W."/>
        </authorList>
    </citation>
    <scope>NUCLEOTIDE SEQUENCE</scope>
    <source>
        <strain evidence="8">CAU 1642</strain>
    </source>
</reference>
<comment type="subunit">
    <text evidence="5">Homodimer.</text>
</comment>
<gene>
    <name evidence="5" type="primary">trmJ</name>
    <name evidence="8" type="ORF">M0G41_02870</name>
</gene>
<dbReference type="PANTHER" id="PTHR42786">
    <property type="entry name" value="TRNA/RRNA METHYLTRANSFERASE"/>
    <property type="match status" value="1"/>
</dbReference>
<dbReference type="SUPFAM" id="SSF75217">
    <property type="entry name" value="alpha/beta knot"/>
    <property type="match status" value="1"/>
</dbReference>
<proteinExistence type="inferred from homology"/>
<name>A0ABT0GE30_9GAMM</name>
<feature type="domain" description="tRNA/rRNA methyltransferase SpoU type" evidence="7">
    <location>
        <begin position="10"/>
        <end position="161"/>
    </location>
</feature>
<feature type="compositionally biased region" description="Low complexity" evidence="6">
    <location>
        <begin position="170"/>
        <end position="179"/>
    </location>
</feature>
<feature type="region of interest" description="Disordered" evidence="6">
    <location>
        <begin position="170"/>
        <end position="194"/>
    </location>
</feature>
<dbReference type="Gene3D" id="3.40.1280.10">
    <property type="match status" value="1"/>
</dbReference>
<keyword evidence="5" id="KW-0963">Cytoplasm</keyword>
<evidence type="ECO:0000256" key="5">
    <source>
        <dbReference type="RuleBase" id="RU362024"/>
    </source>
</evidence>
<comment type="caution">
    <text evidence="8">The sequence shown here is derived from an EMBL/GenBank/DDBJ whole genome shotgun (WGS) entry which is preliminary data.</text>
</comment>
<evidence type="ECO:0000256" key="1">
    <source>
        <dbReference type="ARBA" id="ARBA00007228"/>
    </source>
</evidence>
<dbReference type="InterPro" id="IPR004384">
    <property type="entry name" value="RNA_MeTrfase_TrmJ/LasT"/>
</dbReference>
<comment type="function">
    <text evidence="5">Catalyzes the formation of 2'O-methylated cytidine (Cm32) or 2'O-methylated uridine (Um32) at position 32 in tRNA.</text>
</comment>
<evidence type="ECO:0000259" key="7">
    <source>
        <dbReference type="Pfam" id="PF00588"/>
    </source>
</evidence>
<protein>
    <recommendedName>
        <fullName evidence="5">tRNA (cytidine/uridine-2'-O-)-methyltransferase TrmJ</fullName>
        <ecNumber evidence="5">2.1.1.200</ecNumber>
    </recommendedName>
    <alternativeName>
        <fullName evidence="5">tRNA (cytidine(32)/uridine(32)-2'-O)-methyltransferase</fullName>
    </alternativeName>
    <alternativeName>
        <fullName evidence="5">tRNA Cm32/Um32 methyltransferase</fullName>
    </alternativeName>
</protein>
<evidence type="ECO:0000256" key="6">
    <source>
        <dbReference type="SAM" id="MobiDB-lite"/>
    </source>
</evidence>
<comment type="catalytic activity">
    <reaction evidence="5">
        <text>uridine(32) in tRNA + S-adenosyl-L-methionine = 2'-O-methyluridine(32) in tRNA + S-adenosyl-L-homocysteine + H(+)</text>
        <dbReference type="Rhea" id="RHEA:42936"/>
        <dbReference type="Rhea" id="RHEA-COMP:10107"/>
        <dbReference type="Rhea" id="RHEA-COMP:10290"/>
        <dbReference type="ChEBI" id="CHEBI:15378"/>
        <dbReference type="ChEBI" id="CHEBI:57856"/>
        <dbReference type="ChEBI" id="CHEBI:59789"/>
        <dbReference type="ChEBI" id="CHEBI:65315"/>
        <dbReference type="ChEBI" id="CHEBI:74478"/>
        <dbReference type="EC" id="2.1.1.200"/>
    </reaction>
</comment>
<dbReference type="EMBL" id="JALNMH010000002">
    <property type="protein sequence ID" value="MCK7592607.1"/>
    <property type="molecule type" value="Genomic_DNA"/>
</dbReference>
<organism evidence="8 9">
    <name type="scientific">Pseudomarimonas salicorniae</name>
    <dbReference type="NCBI Taxonomy" id="2933270"/>
    <lineage>
        <taxon>Bacteria</taxon>
        <taxon>Pseudomonadati</taxon>
        <taxon>Pseudomonadota</taxon>
        <taxon>Gammaproteobacteria</taxon>
        <taxon>Lysobacterales</taxon>
        <taxon>Lysobacteraceae</taxon>
        <taxon>Pseudomarimonas</taxon>
    </lineage>
</organism>
<keyword evidence="4 5" id="KW-0949">S-adenosyl-L-methionine</keyword>
<dbReference type="EC" id="2.1.1.200" evidence="5"/>
<dbReference type="InterPro" id="IPR029026">
    <property type="entry name" value="tRNA_m1G_MTases_N"/>
</dbReference>
<dbReference type="PIRSF" id="PIRSF004808">
    <property type="entry name" value="LasT"/>
    <property type="match status" value="1"/>
</dbReference>
<dbReference type="RefSeq" id="WP_248204840.1">
    <property type="nucleotide sequence ID" value="NZ_JALNMH010000002.1"/>
</dbReference>
<comment type="catalytic activity">
    <reaction evidence="5">
        <text>cytidine(32) in tRNA + S-adenosyl-L-methionine = 2'-O-methylcytidine(32) in tRNA + S-adenosyl-L-homocysteine + H(+)</text>
        <dbReference type="Rhea" id="RHEA:42932"/>
        <dbReference type="Rhea" id="RHEA-COMP:10288"/>
        <dbReference type="Rhea" id="RHEA-COMP:10289"/>
        <dbReference type="ChEBI" id="CHEBI:15378"/>
        <dbReference type="ChEBI" id="CHEBI:57856"/>
        <dbReference type="ChEBI" id="CHEBI:59789"/>
        <dbReference type="ChEBI" id="CHEBI:74495"/>
        <dbReference type="ChEBI" id="CHEBI:82748"/>
        <dbReference type="EC" id="2.1.1.200"/>
    </reaction>
</comment>
<keyword evidence="3" id="KW-0808">Transferase</keyword>
<evidence type="ECO:0000256" key="4">
    <source>
        <dbReference type="ARBA" id="ARBA00022691"/>
    </source>
</evidence>
<evidence type="ECO:0000313" key="8">
    <source>
        <dbReference type="EMBL" id="MCK7592607.1"/>
    </source>
</evidence>
<dbReference type="PANTHER" id="PTHR42786:SF2">
    <property type="entry name" value="TRNA (CYTIDINE_URIDINE-2'-O-)-METHYLTRANSFERASE TRMJ"/>
    <property type="match status" value="1"/>
</dbReference>
<dbReference type="GO" id="GO:0032259">
    <property type="term" value="P:methylation"/>
    <property type="evidence" value="ECO:0007669"/>
    <property type="project" value="UniProtKB-KW"/>
</dbReference>
<keyword evidence="5" id="KW-0819">tRNA processing</keyword>
<dbReference type="Gene3D" id="1.10.8.590">
    <property type="match status" value="1"/>
</dbReference>
<keyword evidence="2 5" id="KW-0489">Methyltransferase</keyword>
<comment type="subcellular location">
    <subcellularLocation>
        <location evidence="5">Cytoplasm</location>
    </subcellularLocation>
</comment>
<dbReference type="CDD" id="cd18093">
    <property type="entry name" value="SpoU-like_TrmJ"/>
    <property type="match status" value="1"/>
</dbReference>
<evidence type="ECO:0000256" key="2">
    <source>
        <dbReference type="ARBA" id="ARBA00022603"/>
    </source>
</evidence>
<keyword evidence="9" id="KW-1185">Reference proteome</keyword>
<dbReference type="Proteomes" id="UP001431449">
    <property type="component" value="Unassembled WGS sequence"/>
</dbReference>
<dbReference type="InterPro" id="IPR001537">
    <property type="entry name" value="SpoU_MeTrfase"/>
</dbReference>
<dbReference type="InterPro" id="IPR029028">
    <property type="entry name" value="Alpha/beta_knot_MTases"/>
</dbReference>
<evidence type="ECO:0000256" key="3">
    <source>
        <dbReference type="ARBA" id="ARBA00022679"/>
    </source>
</evidence>
<comment type="similarity">
    <text evidence="1">Belongs to the class IV-like SAM-binding methyltransferase superfamily. RNA methyltransferase TrmH family.</text>
</comment>